<feature type="region of interest" description="Disordered" evidence="1">
    <location>
        <begin position="1"/>
        <end position="22"/>
    </location>
</feature>
<protein>
    <submittedName>
        <fullName evidence="2">Uncharacterized protein</fullName>
    </submittedName>
</protein>
<sequence length="65" mass="7146">MVSDFVHSPSTSHQGCNVSEEVDDDRVLRAEDVFHLLDDSEGFVFQIDTKDSNVTDSDLSTSIGV</sequence>
<gene>
    <name evidence="2" type="ORF">Tci_656262</name>
</gene>
<comment type="caution">
    <text evidence="2">The sequence shown here is derived from an EMBL/GenBank/DDBJ whole genome shotgun (WGS) entry which is preliminary data.</text>
</comment>
<name>A0A699KEB6_TANCI</name>
<accession>A0A699KEB6</accession>
<evidence type="ECO:0000256" key="1">
    <source>
        <dbReference type="SAM" id="MobiDB-lite"/>
    </source>
</evidence>
<organism evidence="2">
    <name type="scientific">Tanacetum cinerariifolium</name>
    <name type="common">Dalmatian daisy</name>
    <name type="synonym">Chrysanthemum cinerariifolium</name>
    <dbReference type="NCBI Taxonomy" id="118510"/>
    <lineage>
        <taxon>Eukaryota</taxon>
        <taxon>Viridiplantae</taxon>
        <taxon>Streptophyta</taxon>
        <taxon>Embryophyta</taxon>
        <taxon>Tracheophyta</taxon>
        <taxon>Spermatophyta</taxon>
        <taxon>Magnoliopsida</taxon>
        <taxon>eudicotyledons</taxon>
        <taxon>Gunneridae</taxon>
        <taxon>Pentapetalae</taxon>
        <taxon>asterids</taxon>
        <taxon>campanulids</taxon>
        <taxon>Asterales</taxon>
        <taxon>Asteraceae</taxon>
        <taxon>Asteroideae</taxon>
        <taxon>Anthemideae</taxon>
        <taxon>Anthemidinae</taxon>
        <taxon>Tanacetum</taxon>
    </lineage>
</organism>
<feature type="non-terminal residue" evidence="2">
    <location>
        <position position="65"/>
    </location>
</feature>
<dbReference type="AlphaFoldDB" id="A0A699KEB6"/>
<feature type="compositionally biased region" description="Polar residues" evidence="1">
    <location>
        <begin position="8"/>
        <end position="17"/>
    </location>
</feature>
<proteinExistence type="predicted"/>
<dbReference type="EMBL" id="BKCJ010498665">
    <property type="protein sequence ID" value="GFA84290.1"/>
    <property type="molecule type" value="Genomic_DNA"/>
</dbReference>
<reference evidence="2" key="1">
    <citation type="journal article" date="2019" name="Sci. Rep.">
        <title>Draft genome of Tanacetum cinerariifolium, the natural source of mosquito coil.</title>
        <authorList>
            <person name="Yamashiro T."/>
            <person name="Shiraishi A."/>
            <person name="Satake H."/>
            <person name="Nakayama K."/>
        </authorList>
    </citation>
    <scope>NUCLEOTIDE SEQUENCE</scope>
</reference>
<evidence type="ECO:0000313" key="2">
    <source>
        <dbReference type="EMBL" id="GFA84290.1"/>
    </source>
</evidence>